<protein>
    <recommendedName>
        <fullName evidence="3">Lipoprotein</fullName>
    </recommendedName>
</protein>
<sequence>MNLKWVMVLACVFVLSCTEQTQSIKTAPQVTLMSLIQTYDEQLSKVQLAINSGRSKEVILLYSNELYATAQTILALFSEQQSKCTDYFSKLFPVSEQFKTSASQMRLSNESIQSALPQFNEPICYHLKELLVQPVFISSLTAKQGPKDGNKQSKPIEMLALEAHVAQVKHVLIGTAHL</sequence>
<keyword evidence="2" id="KW-1185">Reference proteome</keyword>
<dbReference type="PROSITE" id="PS51257">
    <property type="entry name" value="PROKAR_LIPOPROTEIN"/>
    <property type="match status" value="1"/>
</dbReference>
<evidence type="ECO:0008006" key="3">
    <source>
        <dbReference type="Google" id="ProtNLM"/>
    </source>
</evidence>
<gene>
    <name evidence="1" type="ORF">HG263_19765</name>
</gene>
<dbReference type="Proteomes" id="UP000586305">
    <property type="component" value="Unassembled WGS sequence"/>
</dbReference>
<reference evidence="1 2" key="1">
    <citation type="submission" date="2020-04" db="EMBL/GenBank/DDBJ databases">
        <title>Pseudoalteromonas caenipelagi sp. nov., isolated from a tidal flat.</title>
        <authorList>
            <person name="Park S."/>
            <person name="Yoon J.-H."/>
        </authorList>
    </citation>
    <scope>NUCLEOTIDE SEQUENCE [LARGE SCALE GENOMIC DNA]</scope>
    <source>
        <strain evidence="1 2">JBTF-M23</strain>
    </source>
</reference>
<proteinExistence type="predicted"/>
<accession>A0A849VJC0</accession>
<comment type="caution">
    <text evidence="1">The sequence shown here is derived from an EMBL/GenBank/DDBJ whole genome shotgun (WGS) entry which is preliminary data.</text>
</comment>
<evidence type="ECO:0000313" key="1">
    <source>
        <dbReference type="EMBL" id="NOU52748.1"/>
    </source>
</evidence>
<dbReference type="AlphaFoldDB" id="A0A849VJC0"/>
<name>A0A849VJC0_9GAMM</name>
<evidence type="ECO:0000313" key="2">
    <source>
        <dbReference type="Proteomes" id="UP000586305"/>
    </source>
</evidence>
<dbReference type="EMBL" id="JABBPG010000011">
    <property type="protein sequence ID" value="NOU52748.1"/>
    <property type="molecule type" value="Genomic_DNA"/>
</dbReference>
<organism evidence="1 2">
    <name type="scientific">Pseudoalteromonas caenipelagi</name>
    <dbReference type="NCBI Taxonomy" id="2726988"/>
    <lineage>
        <taxon>Bacteria</taxon>
        <taxon>Pseudomonadati</taxon>
        <taxon>Pseudomonadota</taxon>
        <taxon>Gammaproteobacteria</taxon>
        <taxon>Alteromonadales</taxon>
        <taxon>Pseudoalteromonadaceae</taxon>
        <taxon>Pseudoalteromonas</taxon>
    </lineage>
</organism>
<dbReference type="RefSeq" id="WP_171627796.1">
    <property type="nucleotide sequence ID" value="NZ_JABBPG010000011.1"/>
</dbReference>